<dbReference type="PANTHER" id="PTHR11620">
    <property type="entry name" value="60S RIBOSOMAL PROTEIN L23A"/>
    <property type="match status" value="1"/>
</dbReference>
<proteinExistence type="inferred from homology"/>
<dbReference type="GO" id="GO:0019843">
    <property type="term" value="F:rRNA binding"/>
    <property type="evidence" value="ECO:0007669"/>
    <property type="project" value="UniProtKB-KW"/>
</dbReference>
<dbReference type="InterPro" id="IPR012678">
    <property type="entry name" value="Ribosomal_uL23/eL15/eS24_sf"/>
</dbReference>
<protein>
    <submittedName>
        <fullName evidence="7">Ribosomal protein L23</fullName>
    </submittedName>
</protein>
<keyword evidence="5" id="KW-0687">Ribonucleoprotein</keyword>
<dbReference type="EMBL" id="PIXR01001978">
    <property type="protein sequence ID" value="TBT99563.1"/>
    <property type="molecule type" value="Genomic_DNA"/>
</dbReference>
<evidence type="ECO:0000313" key="7">
    <source>
        <dbReference type="EMBL" id="TBU04949.1"/>
    </source>
</evidence>
<keyword evidence="4 7" id="KW-0689">Ribosomal protein</keyword>
<evidence type="ECO:0000256" key="2">
    <source>
        <dbReference type="ARBA" id="ARBA00022730"/>
    </source>
</evidence>
<dbReference type="Gene3D" id="3.30.70.330">
    <property type="match status" value="1"/>
</dbReference>
<dbReference type="FunFam" id="3.30.70.330:FF:000532">
    <property type="entry name" value="50S ribosomal protein L23"/>
    <property type="match status" value="1"/>
</dbReference>
<comment type="similarity">
    <text evidence="1">Belongs to the universal ribosomal protein uL23 family.</text>
</comment>
<dbReference type="GO" id="GO:0006412">
    <property type="term" value="P:translation"/>
    <property type="evidence" value="ECO:0007669"/>
    <property type="project" value="InterPro"/>
</dbReference>
<dbReference type="EMBL" id="PITI01000646">
    <property type="protein sequence ID" value="TBU05340.1"/>
    <property type="molecule type" value="Genomic_DNA"/>
</dbReference>
<accession>A0A4Q9LAX2</accession>
<dbReference type="VEuPathDB" id="MicrosporidiaDB:CWI36_0694p0030"/>
<dbReference type="InterPro" id="IPR012677">
    <property type="entry name" value="Nucleotide-bd_a/b_plait_sf"/>
</dbReference>
<dbReference type="HAMAP" id="MF_01369_A">
    <property type="entry name" value="Ribosomal_uL23_A"/>
    <property type="match status" value="1"/>
</dbReference>
<dbReference type="AlphaFoldDB" id="A0A4Q9LAX2"/>
<dbReference type="GO" id="GO:0003735">
    <property type="term" value="F:structural constituent of ribosome"/>
    <property type="evidence" value="ECO:0007669"/>
    <property type="project" value="InterPro"/>
</dbReference>
<reference evidence="9 10" key="1">
    <citation type="submission" date="2017-12" db="EMBL/GenBank/DDBJ databases">
        <authorList>
            <person name="Pombert J.-F."/>
            <person name="Haag K.L."/>
            <person name="Ebert D."/>
        </authorList>
    </citation>
    <scope>NUCLEOTIDE SEQUENCE [LARGE SCALE GENOMIC DNA]</scope>
    <source>
        <strain evidence="7">BE-OM-2</strain>
        <strain evidence="6">IL-BN-2</strain>
    </source>
</reference>
<evidence type="ECO:0000256" key="1">
    <source>
        <dbReference type="ARBA" id="ARBA00006700"/>
    </source>
</evidence>
<evidence type="ECO:0000256" key="5">
    <source>
        <dbReference type="ARBA" id="ARBA00023274"/>
    </source>
</evidence>
<dbReference type="Proteomes" id="UP000291404">
    <property type="component" value="Unassembled WGS sequence"/>
</dbReference>
<dbReference type="STRING" id="148818.A0A4Q9LAX2"/>
<dbReference type="GO" id="GO:1990904">
    <property type="term" value="C:ribonucleoprotein complex"/>
    <property type="evidence" value="ECO:0007669"/>
    <property type="project" value="UniProtKB-KW"/>
</dbReference>
<dbReference type="Proteomes" id="UP000293045">
    <property type="component" value="Unassembled WGS sequence"/>
</dbReference>
<dbReference type="GO" id="GO:0005840">
    <property type="term" value="C:ribosome"/>
    <property type="evidence" value="ECO:0007669"/>
    <property type="project" value="UniProtKB-KW"/>
</dbReference>
<name>A0A4Q9LAX2_9MICR</name>
<dbReference type="SUPFAM" id="SSF54189">
    <property type="entry name" value="Ribosomal proteins S24e, L23 and L15e"/>
    <property type="match status" value="1"/>
</dbReference>
<keyword evidence="9" id="KW-1185">Reference proteome</keyword>
<dbReference type="NCBIfam" id="NF011118">
    <property type="entry name" value="PRK14548.1"/>
    <property type="match status" value="1"/>
</dbReference>
<dbReference type="VEuPathDB" id="MicrosporidiaDB:CWI39_1978p0020"/>
<keyword evidence="2" id="KW-0699">rRNA-binding</keyword>
<dbReference type="VEuPathDB" id="MicrosporidiaDB:CWI36_0646p0030"/>
<evidence type="ECO:0000313" key="8">
    <source>
        <dbReference type="EMBL" id="TBU05340.1"/>
    </source>
</evidence>
<evidence type="ECO:0000313" key="9">
    <source>
        <dbReference type="Proteomes" id="UP000291404"/>
    </source>
</evidence>
<evidence type="ECO:0000313" key="10">
    <source>
        <dbReference type="Proteomes" id="UP000293045"/>
    </source>
</evidence>
<dbReference type="Pfam" id="PF00276">
    <property type="entry name" value="Ribosomal_L23"/>
    <property type="match status" value="1"/>
</dbReference>
<evidence type="ECO:0000256" key="3">
    <source>
        <dbReference type="ARBA" id="ARBA00022884"/>
    </source>
</evidence>
<comment type="caution">
    <text evidence="7">The sequence shown here is derived from an EMBL/GenBank/DDBJ whole genome shotgun (WGS) entry which is preliminary data.</text>
</comment>
<evidence type="ECO:0000256" key="4">
    <source>
        <dbReference type="ARBA" id="ARBA00022980"/>
    </source>
</evidence>
<sequence length="123" mass="13889">MSKNVLKNEIFDTSKKIYTKKNNKKFYKRVVPRSVDAPASEIIRYGLNNENAAKSMEKNNTMIFICDNRATKPQIKKAVEELYGTSVSKVRTLNTIQGAKKAYVRMVEPGEALRVASKAGIME</sequence>
<dbReference type="InterPro" id="IPR013025">
    <property type="entry name" value="Ribosomal_uL23-like"/>
</dbReference>
<gene>
    <name evidence="8" type="ORF">CWI36_0646p0030</name>
    <name evidence="7" type="ORF">CWI36_0694p0030</name>
    <name evidence="6" type="ORF">CWI39_1978p0020</name>
</gene>
<organism evidence="7 9">
    <name type="scientific">Hamiltosporidium magnivora</name>
    <dbReference type="NCBI Taxonomy" id="148818"/>
    <lineage>
        <taxon>Eukaryota</taxon>
        <taxon>Fungi</taxon>
        <taxon>Fungi incertae sedis</taxon>
        <taxon>Microsporidia</taxon>
        <taxon>Dubosqiidae</taxon>
        <taxon>Hamiltosporidium</taxon>
    </lineage>
</organism>
<dbReference type="EMBL" id="PITI01000694">
    <property type="protein sequence ID" value="TBU04949.1"/>
    <property type="molecule type" value="Genomic_DNA"/>
</dbReference>
<keyword evidence="3" id="KW-0694">RNA-binding</keyword>
<evidence type="ECO:0000313" key="6">
    <source>
        <dbReference type="EMBL" id="TBT99563.1"/>
    </source>
</evidence>